<dbReference type="HOGENOM" id="CLU_041479_1_0_1"/>
<sequence>MSFQTNGYCAFATGGDLFSAFGDMAWILGNPYQFIAQNFVVSGSGRIKIPAFKSPIPPGIHADFCYFAITVQNHTLDNSFVSMNHTIESTTGYDVKTFPSNGINLL</sequence>
<evidence type="ECO:0000313" key="3">
    <source>
        <dbReference type="Proteomes" id="UP000008281"/>
    </source>
</evidence>
<evidence type="ECO:0000313" key="2">
    <source>
        <dbReference type="EMBL" id="EFO95920.1"/>
    </source>
</evidence>
<dbReference type="EMBL" id="DS268631">
    <property type="protein sequence ID" value="EFO95920.1"/>
    <property type="molecule type" value="Genomic_DNA"/>
</dbReference>
<dbReference type="Proteomes" id="UP000008281">
    <property type="component" value="Unassembled WGS sequence"/>
</dbReference>
<dbReference type="InParanoid" id="E3NF48"/>
<organism evidence="3">
    <name type="scientific">Caenorhabditis remanei</name>
    <name type="common">Caenorhabditis vulgaris</name>
    <dbReference type="NCBI Taxonomy" id="31234"/>
    <lineage>
        <taxon>Eukaryota</taxon>
        <taxon>Metazoa</taxon>
        <taxon>Ecdysozoa</taxon>
        <taxon>Nematoda</taxon>
        <taxon>Chromadorea</taxon>
        <taxon>Rhabditida</taxon>
        <taxon>Rhabditina</taxon>
        <taxon>Rhabditomorpha</taxon>
        <taxon>Rhabditoidea</taxon>
        <taxon>Rhabditidae</taxon>
        <taxon>Peloderinae</taxon>
        <taxon>Caenorhabditis</taxon>
    </lineage>
</organism>
<accession>E3NF48</accession>
<proteinExistence type="predicted"/>
<name>E3NF48_CAERE</name>
<dbReference type="Pfam" id="PF23673">
    <property type="entry name" value="DUF7154"/>
    <property type="match status" value="1"/>
</dbReference>
<evidence type="ECO:0000259" key="1">
    <source>
        <dbReference type="Pfam" id="PF23673"/>
    </source>
</evidence>
<dbReference type="OrthoDB" id="5850216at2759"/>
<dbReference type="AlphaFoldDB" id="E3NF48"/>
<reference evidence="2" key="1">
    <citation type="submission" date="2007-07" db="EMBL/GenBank/DDBJ databases">
        <title>PCAP assembly of the Caenorhabditis remanei genome.</title>
        <authorList>
            <consortium name="The Caenorhabditis remanei Sequencing Consortium"/>
            <person name="Wilson R.K."/>
        </authorList>
    </citation>
    <scope>NUCLEOTIDE SEQUENCE [LARGE SCALE GENOMIC DNA]</scope>
    <source>
        <strain evidence="2">PB4641</strain>
    </source>
</reference>
<protein>
    <recommendedName>
        <fullName evidence="1">DUF7154 domain-containing protein</fullName>
    </recommendedName>
</protein>
<keyword evidence="3" id="KW-1185">Reference proteome</keyword>
<feature type="domain" description="DUF7154" evidence="1">
    <location>
        <begin position="37"/>
        <end position="97"/>
    </location>
</feature>
<dbReference type="InterPro" id="IPR055578">
    <property type="entry name" value="DUF7154"/>
</dbReference>
<gene>
    <name evidence="2" type="ORF">CRE_17576</name>
</gene>